<gene>
    <name evidence="1" type="ORF">G7Y89_g1043</name>
</gene>
<proteinExistence type="predicted"/>
<dbReference type="AlphaFoldDB" id="A0A8H4W7S7"/>
<protein>
    <submittedName>
        <fullName evidence="1">Uncharacterized protein</fullName>
    </submittedName>
</protein>
<dbReference type="Proteomes" id="UP000566819">
    <property type="component" value="Unassembled WGS sequence"/>
</dbReference>
<organism evidence="1 2">
    <name type="scientific">Cudoniella acicularis</name>
    <dbReference type="NCBI Taxonomy" id="354080"/>
    <lineage>
        <taxon>Eukaryota</taxon>
        <taxon>Fungi</taxon>
        <taxon>Dikarya</taxon>
        <taxon>Ascomycota</taxon>
        <taxon>Pezizomycotina</taxon>
        <taxon>Leotiomycetes</taxon>
        <taxon>Helotiales</taxon>
        <taxon>Tricladiaceae</taxon>
        <taxon>Cudoniella</taxon>
    </lineage>
</organism>
<evidence type="ECO:0000313" key="2">
    <source>
        <dbReference type="Proteomes" id="UP000566819"/>
    </source>
</evidence>
<reference evidence="1 2" key="1">
    <citation type="submission" date="2020-03" db="EMBL/GenBank/DDBJ databases">
        <title>Draft Genome Sequence of Cudoniella acicularis.</title>
        <authorList>
            <person name="Buettner E."/>
            <person name="Kellner H."/>
        </authorList>
    </citation>
    <scope>NUCLEOTIDE SEQUENCE [LARGE SCALE GENOMIC DNA]</scope>
    <source>
        <strain evidence="1 2">DSM 108380</strain>
    </source>
</reference>
<dbReference type="OrthoDB" id="10511954at2759"/>
<accession>A0A8H4W7S7</accession>
<evidence type="ECO:0000313" key="1">
    <source>
        <dbReference type="EMBL" id="KAF4637047.1"/>
    </source>
</evidence>
<dbReference type="EMBL" id="JAAMPI010000038">
    <property type="protein sequence ID" value="KAF4637047.1"/>
    <property type="molecule type" value="Genomic_DNA"/>
</dbReference>
<keyword evidence="2" id="KW-1185">Reference proteome</keyword>
<comment type="caution">
    <text evidence="1">The sequence shown here is derived from an EMBL/GenBank/DDBJ whole genome shotgun (WGS) entry which is preliminary data.</text>
</comment>
<sequence>MTKSQRIAVNAPPTQPMTAHDLKTLFPTRDASNYVVKLWIIASLLLRGIEDTGDRDMAWIYNIIWIGKDICRLDEDDLEIALLGFGAERDLAAALATDIVRIRSR</sequence>
<name>A0A8H4W7S7_9HELO</name>